<proteinExistence type="predicted"/>
<dbReference type="EMBL" id="BAABIA010000005">
    <property type="protein sequence ID" value="GAA5141799.1"/>
    <property type="molecule type" value="Genomic_DNA"/>
</dbReference>
<organism evidence="2 3">
    <name type="scientific">Prosthecobacter algae</name>
    <dbReference type="NCBI Taxonomy" id="1144682"/>
    <lineage>
        <taxon>Bacteria</taxon>
        <taxon>Pseudomonadati</taxon>
        <taxon>Verrucomicrobiota</taxon>
        <taxon>Verrucomicrobiia</taxon>
        <taxon>Verrucomicrobiales</taxon>
        <taxon>Verrucomicrobiaceae</taxon>
        <taxon>Prosthecobacter</taxon>
    </lineage>
</organism>
<feature type="transmembrane region" description="Helical" evidence="1">
    <location>
        <begin position="92"/>
        <end position="109"/>
    </location>
</feature>
<feature type="transmembrane region" description="Helical" evidence="1">
    <location>
        <begin position="52"/>
        <end position="72"/>
    </location>
</feature>
<name>A0ABP9P787_9BACT</name>
<dbReference type="Proteomes" id="UP001499852">
    <property type="component" value="Unassembled WGS sequence"/>
</dbReference>
<dbReference type="InterPro" id="IPR025450">
    <property type="entry name" value="YndJ-like"/>
</dbReference>
<dbReference type="RefSeq" id="WP_345736865.1">
    <property type="nucleotide sequence ID" value="NZ_BAABIA010000005.1"/>
</dbReference>
<accession>A0ABP9P787</accession>
<protein>
    <submittedName>
        <fullName evidence="2">Uncharacterized protein</fullName>
    </submittedName>
</protein>
<dbReference type="Pfam" id="PF14158">
    <property type="entry name" value="YndJ"/>
    <property type="match status" value="1"/>
</dbReference>
<evidence type="ECO:0000313" key="3">
    <source>
        <dbReference type="Proteomes" id="UP001499852"/>
    </source>
</evidence>
<evidence type="ECO:0000256" key="1">
    <source>
        <dbReference type="SAM" id="Phobius"/>
    </source>
</evidence>
<reference evidence="3" key="1">
    <citation type="journal article" date="2019" name="Int. J. Syst. Evol. Microbiol.">
        <title>The Global Catalogue of Microorganisms (GCM) 10K type strain sequencing project: providing services to taxonomists for standard genome sequencing and annotation.</title>
        <authorList>
            <consortium name="The Broad Institute Genomics Platform"/>
            <consortium name="The Broad Institute Genome Sequencing Center for Infectious Disease"/>
            <person name="Wu L."/>
            <person name="Ma J."/>
        </authorList>
    </citation>
    <scope>NUCLEOTIDE SEQUENCE [LARGE SCALE GENOMIC DNA]</scope>
    <source>
        <strain evidence="3">JCM 18053</strain>
    </source>
</reference>
<comment type="caution">
    <text evidence="2">The sequence shown here is derived from an EMBL/GenBank/DDBJ whole genome shotgun (WGS) entry which is preliminary data.</text>
</comment>
<sequence>MQEDLFNGNWAAKGKSHTQRECAAAYAHRQRAGALGVALLQMKMAFKKGQSTGVRALFFISGLSLLVAMLLALTFDLRSFFPALALPMPTMWAIHGTLNTFGFGLYWVLAWRAHGGTARTPTVF</sequence>
<keyword evidence="1" id="KW-0812">Transmembrane</keyword>
<keyword evidence="1" id="KW-0472">Membrane</keyword>
<gene>
    <name evidence="2" type="ORF">GCM10023213_26630</name>
</gene>
<keyword evidence="1" id="KW-1133">Transmembrane helix</keyword>
<keyword evidence="3" id="KW-1185">Reference proteome</keyword>
<evidence type="ECO:0000313" key="2">
    <source>
        <dbReference type="EMBL" id="GAA5141799.1"/>
    </source>
</evidence>